<feature type="transmembrane region" description="Helical" evidence="7">
    <location>
        <begin position="157"/>
        <end position="180"/>
    </location>
</feature>
<name>A0A7S4UZA8_9DINO</name>
<dbReference type="Gene3D" id="1.20.1250.20">
    <property type="entry name" value="MFS general substrate transporter like domains"/>
    <property type="match status" value="2"/>
</dbReference>
<keyword evidence="2" id="KW-0813">Transport</keyword>
<evidence type="ECO:0000256" key="2">
    <source>
        <dbReference type="ARBA" id="ARBA00022448"/>
    </source>
</evidence>
<dbReference type="InterPro" id="IPR011701">
    <property type="entry name" value="MFS"/>
</dbReference>
<evidence type="ECO:0000259" key="8">
    <source>
        <dbReference type="PROSITE" id="PS50850"/>
    </source>
</evidence>
<evidence type="ECO:0000313" key="9">
    <source>
        <dbReference type="EMBL" id="CAE4614827.1"/>
    </source>
</evidence>
<sequence length="503" mass="54245">MAVDREALARELLVSSEMAVEGAGFLQQERGKLVLLLLCCNAVLYVNRANLSVAVTFMYAESQTAERVHVLAAFYYGYPLAQIAAGQWSARVGGKRVLLIAAVIWSVATLLVVPAYGLGIWAVCLARAAVGVAEGVNYPAQAALLSAWIPREERSRAFSILTAGESVGTMCAMLGCAFLAHAAGWQAVFIASSVLAMAWACAFGYIAARSPEASGKVSAEELAHICQGRGELDSRGALGWQDVPWGQMWRSQAWIAIVVPHVCFNWGYYLCLSILPDYFQTHFKAAYSEMGILTVLPYATLFIVDNLVGWVADGLLLQRWGWSLVTIRKLCTVLSLGGAGSFFLVLRTLPSCADSHCGALGVAAACVTGAVGIGGISFSGFQVNFLDISPRFSSQLMGMSNTIASLPGIFGIMSLSWFNGSFKSVFTFAAALEFLGCRSGCHRSMAMEGVLQDQFAELAIVTEQTPQGNRRWRQFWMVQLGISRSVGQRTSITKCRRASPRTA</sequence>
<keyword evidence="5 7" id="KW-1133">Transmembrane helix</keyword>
<reference evidence="9" key="1">
    <citation type="submission" date="2021-01" db="EMBL/GenBank/DDBJ databases">
        <authorList>
            <person name="Corre E."/>
            <person name="Pelletier E."/>
            <person name="Niang G."/>
            <person name="Scheremetjew M."/>
            <person name="Finn R."/>
            <person name="Kale V."/>
            <person name="Holt S."/>
            <person name="Cochrane G."/>
            <person name="Meng A."/>
            <person name="Brown T."/>
            <person name="Cohen L."/>
        </authorList>
    </citation>
    <scope>NUCLEOTIDE SEQUENCE</scope>
    <source>
        <strain evidence="9">CCMP3105</strain>
    </source>
</reference>
<gene>
    <name evidence="9" type="ORF">AMON00008_LOCUS35612</name>
</gene>
<feature type="transmembrane region" description="Helical" evidence="7">
    <location>
        <begin position="398"/>
        <end position="418"/>
    </location>
</feature>
<evidence type="ECO:0000256" key="5">
    <source>
        <dbReference type="ARBA" id="ARBA00022989"/>
    </source>
</evidence>
<keyword evidence="3 7" id="KW-0812">Transmembrane</keyword>
<protein>
    <recommendedName>
        <fullName evidence="8">Major facilitator superfamily (MFS) profile domain-containing protein</fullName>
    </recommendedName>
</protein>
<feature type="transmembrane region" description="Helical" evidence="7">
    <location>
        <begin position="358"/>
        <end position="378"/>
    </location>
</feature>
<dbReference type="GO" id="GO:0016020">
    <property type="term" value="C:membrane"/>
    <property type="evidence" value="ECO:0007669"/>
    <property type="project" value="UniProtKB-SubCell"/>
</dbReference>
<dbReference type="GO" id="GO:0015293">
    <property type="term" value="F:symporter activity"/>
    <property type="evidence" value="ECO:0007669"/>
    <property type="project" value="UniProtKB-KW"/>
</dbReference>
<evidence type="ECO:0000256" key="6">
    <source>
        <dbReference type="ARBA" id="ARBA00023136"/>
    </source>
</evidence>
<dbReference type="PANTHER" id="PTHR11662:SF399">
    <property type="entry name" value="FI19708P1-RELATED"/>
    <property type="match status" value="1"/>
</dbReference>
<feature type="transmembrane region" description="Helical" evidence="7">
    <location>
        <begin position="253"/>
        <end position="275"/>
    </location>
</feature>
<dbReference type="SUPFAM" id="SSF103473">
    <property type="entry name" value="MFS general substrate transporter"/>
    <property type="match status" value="1"/>
</dbReference>
<evidence type="ECO:0000256" key="7">
    <source>
        <dbReference type="SAM" id="Phobius"/>
    </source>
</evidence>
<dbReference type="EMBL" id="HBNR01050887">
    <property type="protein sequence ID" value="CAE4614827.1"/>
    <property type="molecule type" value="Transcribed_RNA"/>
</dbReference>
<keyword evidence="6 7" id="KW-0472">Membrane</keyword>
<evidence type="ECO:0000256" key="4">
    <source>
        <dbReference type="ARBA" id="ARBA00022847"/>
    </source>
</evidence>
<accession>A0A7S4UZA8</accession>
<keyword evidence="4" id="KW-0769">Symport</keyword>
<dbReference type="PANTHER" id="PTHR11662">
    <property type="entry name" value="SOLUTE CARRIER FAMILY 17"/>
    <property type="match status" value="1"/>
</dbReference>
<evidence type="ECO:0000256" key="3">
    <source>
        <dbReference type="ARBA" id="ARBA00022692"/>
    </source>
</evidence>
<feature type="transmembrane region" description="Helical" evidence="7">
    <location>
        <begin position="187"/>
        <end position="208"/>
    </location>
</feature>
<dbReference type="Pfam" id="PF07690">
    <property type="entry name" value="MFS_1"/>
    <property type="match status" value="1"/>
</dbReference>
<evidence type="ECO:0000256" key="1">
    <source>
        <dbReference type="ARBA" id="ARBA00004141"/>
    </source>
</evidence>
<dbReference type="InterPro" id="IPR050382">
    <property type="entry name" value="MFS_Na/Anion_cotransporter"/>
</dbReference>
<feature type="transmembrane region" description="Helical" evidence="7">
    <location>
        <begin position="320"/>
        <end position="346"/>
    </location>
</feature>
<feature type="domain" description="Major facilitator superfamily (MFS) profile" evidence="8">
    <location>
        <begin position="1"/>
        <end position="448"/>
    </location>
</feature>
<organism evidence="9">
    <name type="scientific">Alexandrium monilatum</name>
    <dbReference type="NCBI Taxonomy" id="311494"/>
    <lineage>
        <taxon>Eukaryota</taxon>
        <taxon>Sar</taxon>
        <taxon>Alveolata</taxon>
        <taxon>Dinophyceae</taxon>
        <taxon>Gonyaulacales</taxon>
        <taxon>Pyrocystaceae</taxon>
        <taxon>Alexandrium</taxon>
    </lineage>
</organism>
<comment type="subcellular location">
    <subcellularLocation>
        <location evidence="1">Membrane</location>
        <topology evidence="1">Multi-pass membrane protein</topology>
    </subcellularLocation>
</comment>
<feature type="transmembrane region" description="Helical" evidence="7">
    <location>
        <begin position="97"/>
        <end position="117"/>
    </location>
</feature>
<dbReference type="InterPro" id="IPR036259">
    <property type="entry name" value="MFS_trans_sf"/>
</dbReference>
<dbReference type="AlphaFoldDB" id="A0A7S4UZA8"/>
<dbReference type="InterPro" id="IPR020846">
    <property type="entry name" value="MFS_dom"/>
</dbReference>
<dbReference type="FunFam" id="1.20.1250.20:FF:000003">
    <property type="entry name" value="Solute carrier family 17 member 3"/>
    <property type="match status" value="1"/>
</dbReference>
<feature type="transmembrane region" description="Helical" evidence="7">
    <location>
        <begin position="287"/>
        <end position="308"/>
    </location>
</feature>
<dbReference type="PROSITE" id="PS50850">
    <property type="entry name" value="MFS"/>
    <property type="match status" value="1"/>
</dbReference>
<proteinExistence type="predicted"/>